<reference evidence="1 2" key="1">
    <citation type="submission" date="2015-01" db="EMBL/GenBank/DDBJ databases">
        <title>Genome sequence of the beneficial rhizobacterium Pseudomonas fluorescens 2-79.</title>
        <authorList>
            <person name="Thuermer A."/>
            <person name="Daniel R."/>
        </authorList>
    </citation>
    <scope>NUCLEOTIDE SEQUENCE [LARGE SCALE GENOMIC DNA]</scope>
    <source>
        <strain evidence="1 2">2-79</strain>
    </source>
</reference>
<dbReference type="EMBL" id="JXCQ01000070">
    <property type="protein sequence ID" value="KIR19720.1"/>
    <property type="molecule type" value="Genomic_DNA"/>
</dbReference>
<name>A0A0D0TFZ9_PSEFL</name>
<protein>
    <recommendedName>
        <fullName evidence="3">DUF3203 domain-containing protein</fullName>
    </recommendedName>
</protein>
<dbReference type="InterPro" id="IPR038079">
    <property type="entry name" value="PA2021-like_sf"/>
</dbReference>
<evidence type="ECO:0000313" key="1">
    <source>
        <dbReference type="EMBL" id="KIR19720.1"/>
    </source>
</evidence>
<dbReference type="Pfam" id="PF11462">
    <property type="entry name" value="DUF3203"/>
    <property type="match status" value="1"/>
</dbReference>
<dbReference type="Proteomes" id="UP000032210">
    <property type="component" value="Unassembled WGS sequence"/>
</dbReference>
<gene>
    <name evidence="1" type="ORF">PFLU3_48510</name>
</gene>
<proteinExistence type="predicted"/>
<dbReference type="InterPro" id="IPR021564">
    <property type="entry name" value="DUF3203"/>
</dbReference>
<sequence length="79" mass="8696">MSVRIENHLCYFTLDKTGKEQSLPATRVNILTDNDKAMSYVELAGEQIYITEAEADALTVEGAKDGRNHVKAEKPGSVI</sequence>
<accession>A0A0D0TFZ9</accession>
<dbReference type="RefSeq" id="WP_043051039.1">
    <property type="nucleotide sequence ID" value="NZ_JXCQ01000070.1"/>
</dbReference>
<evidence type="ECO:0008006" key="3">
    <source>
        <dbReference type="Google" id="ProtNLM"/>
    </source>
</evidence>
<dbReference type="SUPFAM" id="SSF141447">
    <property type="entry name" value="PA2021-like"/>
    <property type="match status" value="1"/>
</dbReference>
<evidence type="ECO:0000313" key="2">
    <source>
        <dbReference type="Proteomes" id="UP000032210"/>
    </source>
</evidence>
<dbReference type="AlphaFoldDB" id="A0A0D0TFZ9"/>
<dbReference type="Gene3D" id="3.40.1170.40">
    <property type="entry name" value="Protein of unknown function DUF3203"/>
    <property type="match status" value="1"/>
</dbReference>
<comment type="caution">
    <text evidence="1">The sequence shown here is derived from an EMBL/GenBank/DDBJ whole genome shotgun (WGS) entry which is preliminary data.</text>
</comment>
<organism evidence="1 2">
    <name type="scientific">Pseudomonas fluorescens</name>
    <dbReference type="NCBI Taxonomy" id="294"/>
    <lineage>
        <taxon>Bacteria</taxon>
        <taxon>Pseudomonadati</taxon>
        <taxon>Pseudomonadota</taxon>
        <taxon>Gammaproteobacteria</taxon>
        <taxon>Pseudomonadales</taxon>
        <taxon>Pseudomonadaceae</taxon>
        <taxon>Pseudomonas</taxon>
    </lineage>
</organism>
<dbReference type="PATRIC" id="fig|294.125.peg.4985"/>